<comment type="catalytic activity">
    <reaction evidence="15">
        <text>octadecanoyl-CoA + L-serine + H(+) = 3-oxoeicosasphinganine + CO2 + CoA</text>
        <dbReference type="Rhea" id="RHEA:33683"/>
        <dbReference type="ChEBI" id="CHEBI:15378"/>
        <dbReference type="ChEBI" id="CHEBI:16526"/>
        <dbReference type="ChEBI" id="CHEBI:33384"/>
        <dbReference type="ChEBI" id="CHEBI:57287"/>
        <dbReference type="ChEBI" id="CHEBI:57394"/>
        <dbReference type="ChEBI" id="CHEBI:65073"/>
    </reaction>
    <physiologicalReaction direction="left-to-right" evidence="15">
        <dbReference type="Rhea" id="RHEA:33684"/>
    </physiologicalReaction>
</comment>
<dbReference type="Gene3D" id="3.90.1150.10">
    <property type="entry name" value="Aspartate Aminotransferase, domain 1"/>
    <property type="match status" value="1"/>
</dbReference>
<reference evidence="21 22" key="1">
    <citation type="submission" date="2024-02" db="EMBL/GenBank/DDBJ databases">
        <authorList>
            <person name="Daric V."/>
            <person name="Darras S."/>
        </authorList>
    </citation>
    <scope>NUCLEOTIDE SEQUENCE [LARGE SCALE GENOMIC DNA]</scope>
</reference>
<evidence type="ECO:0000256" key="7">
    <source>
        <dbReference type="ARBA" id="ARBA00022898"/>
    </source>
</evidence>
<evidence type="ECO:0000256" key="10">
    <source>
        <dbReference type="ARBA" id="ARBA00023315"/>
    </source>
</evidence>
<evidence type="ECO:0000256" key="16">
    <source>
        <dbReference type="ARBA" id="ARBA00047854"/>
    </source>
</evidence>
<name>A0ABP0FBI3_CLALP</name>
<dbReference type="EC" id="2.3.1.50" evidence="5"/>
<evidence type="ECO:0000313" key="22">
    <source>
        <dbReference type="Proteomes" id="UP001642483"/>
    </source>
</evidence>
<evidence type="ECO:0000256" key="12">
    <source>
        <dbReference type="ARBA" id="ARBA00041765"/>
    </source>
</evidence>
<evidence type="ECO:0000256" key="6">
    <source>
        <dbReference type="ARBA" id="ARBA00022679"/>
    </source>
</evidence>
<dbReference type="InterPro" id="IPR015422">
    <property type="entry name" value="PyrdxlP-dep_Trfase_small"/>
</dbReference>
<keyword evidence="10" id="KW-0012">Acyltransferase</keyword>
<dbReference type="InterPro" id="IPR015421">
    <property type="entry name" value="PyrdxlP-dep_Trfase_major"/>
</dbReference>
<evidence type="ECO:0000256" key="5">
    <source>
        <dbReference type="ARBA" id="ARBA00013220"/>
    </source>
</evidence>
<keyword evidence="7" id="KW-0663">Pyridoxal phosphate</keyword>
<keyword evidence="6" id="KW-0808">Transferase</keyword>
<evidence type="ECO:0000256" key="14">
    <source>
        <dbReference type="ARBA" id="ARBA00045191"/>
    </source>
</evidence>
<comment type="pathway">
    <text evidence="3">Sphingolipid metabolism.</text>
</comment>
<gene>
    <name evidence="21" type="ORF">CVLEPA_LOCUS5239</name>
</gene>
<evidence type="ECO:0000256" key="19">
    <source>
        <dbReference type="SAM" id="Phobius"/>
    </source>
</evidence>
<evidence type="ECO:0000256" key="8">
    <source>
        <dbReference type="ARBA" id="ARBA00022919"/>
    </source>
</evidence>
<comment type="cofactor">
    <cofactor evidence="1">
        <name>pyridoxal 5'-phosphate</name>
        <dbReference type="ChEBI" id="CHEBI:597326"/>
    </cofactor>
</comment>
<keyword evidence="19" id="KW-1133">Transmembrane helix</keyword>
<dbReference type="Pfam" id="PF00155">
    <property type="entry name" value="Aminotran_1_2"/>
    <property type="match status" value="1"/>
</dbReference>
<dbReference type="Proteomes" id="UP001642483">
    <property type="component" value="Unassembled WGS sequence"/>
</dbReference>
<dbReference type="SUPFAM" id="SSF53383">
    <property type="entry name" value="PLP-dependent transferases"/>
    <property type="match status" value="1"/>
</dbReference>
<comment type="pathway">
    <text evidence="2">Lipid metabolism; sphingolipid metabolism.</text>
</comment>
<dbReference type="InterPro" id="IPR050087">
    <property type="entry name" value="AON_synthase_class-II"/>
</dbReference>
<feature type="transmembrane region" description="Helical" evidence="19">
    <location>
        <begin position="20"/>
        <end position="39"/>
    </location>
</feature>
<evidence type="ECO:0000256" key="4">
    <source>
        <dbReference type="ARBA" id="ARBA00008392"/>
    </source>
</evidence>
<evidence type="ECO:0000256" key="9">
    <source>
        <dbReference type="ARBA" id="ARBA00023098"/>
    </source>
</evidence>
<sequence length="477" mass="53685">MEMDKPWIVAEAIQSALQAPFYHFILEGLLVIWILRLIFSKSYKIHQKETLTKKEKEELVGSWQPEPLVPPLEKTLAKTRPYRLVSGQVGKNIVVDGYKCKNFASMNFLGLVGNKRVEEKIEKCIRTYGVGTCGPRGFYGTFDVHLELEERIAKFIGAEEALIYSYGFATIASAIPAYAKRGDIIFVDEAVCFAIQKGLQASRSKIVYFKHNDMNDLEDKLIEQEKIDKKNPKKAAVIRKFMVVEGIYMNTGQICDLPKLVEFKFKYKVRLFVEESLSFGVLGDHGRGVTEHFNIPVSKLDLVVACMEYSLASVGGFCCGRHYVVGHQRLSGMGYVFSASLPSLLARAAIEGLNISEENPDIFAQLRQKAAFLQDLLKGIKGIELVGYPESPCFHLRRLHPVTPEKDLKFLHDVVNKCMKNGICITVASRLKEEFLSEWPASIRIAVSVEMSEEDLDEAARVIRHAVEEACNKCKGS</sequence>
<evidence type="ECO:0000256" key="2">
    <source>
        <dbReference type="ARBA" id="ARBA00004760"/>
    </source>
</evidence>
<evidence type="ECO:0000256" key="17">
    <source>
        <dbReference type="ARBA" id="ARBA00047997"/>
    </source>
</evidence>
<evidence type="ECO:0000256" key="11">
    <source>
        <dbReference type="ARBA" id="ARBA00041066"/>
    </source>
</evidence>
<comment type="catalytic activity">
    <reaction evidence="18">
        <text>tetradecanoyl-CoA + L-serine + H(+) = 3-oxohexadecasphinganine + CO2 + CoA</text>
        <dbReference type="Rhea" id="RHEA:35675"/>
        <dbReference type="ChEBI" id="CHEBI:15378"/>
        <dbReference type="ChEBI" id="CHEBI:16526"/>
        <dbReference type="ChEBI" id="CHEBI:33384"/>
        <dbReference type="ChEBI" id="CHEBI:57287"/>
        <dbReference type="ChEBI" id="CHEBI:57385"/>
        <dbReference type="ChEBI" id="CHEBI:71007"/>
    </reaction>
    <physiologicalReaction direction="left-to-right" evidence="18">
        <dbReference type="Rhea" id="RHEA:35676"/>
    </physiologicalReaction>
</comment>
<keyword evidence="22" id="KW-1185">Reference proteome</keyword>
<evidence type="ECO:0000259" key="20">
    <source>
        <dbReference type="Pfam" id="PF00155"/>
    </source>
</evidence>
<evidence type="ECO:0000256" key="1">
    <source>
        <dbReference type="ARBA" id="ARBA00001933"/>
    </source>
</evidence>
<organism evidence="21 22">
    <name type="scientific">Clavelina lepadiformis</name>
    <name type="common">Light-bulb sea squirt</name>
    <name type="synonym">Ascidia lepadiformis</name>
    <dbReference type="NCBI Taxonomy" id="159417"/>
    <lineage>
        <taxon>Eukaryota</taxon>
        <taxon>Metazoa</taxon>
        <taxon>Chordata</taxon>
        <taxon>Tunicata</taxon>
        <taxon>Ascidiacea</taxon>
        <taxon>Aplousobranchia</taxon>
        <taxon>Clavelinidae</taxon>
        <taxon>Clavelina</taxon>
    </lineage>
</organism>
<keyword evidence="8" id="KW-0746">Sphingolipid metabolism</keyword>
<comment type="caution">
    <text evidence="21">The sequence shown here is derived from an EMBL/GenBank/DDBJ whole genome shotgun (WGS) entry which is preliminary data.</text>
</comment>
<keyword evidence="9" id="KW-0443">Lipid metabolism</keyword>
<evidence type="ECO:0000256" key="15">
    <source>
        <dbReference type="ARBA" id="ARBA00047694"/>
    </source>
</evidence>
<evidence type="ECO:0000256" key="13">
    <source>
        <dbReference type="ARBA" id="ARBA00042649"/>
    </source>
</evidence>
<protein>
    <recommendedName>
        <fullName evidence="11">Serine palmitoyltransferase 1</fullName>
        <ecNumber evidence="5">2.3.1.50</ecNumber>
    </recommendedName>
    <alternativeName>
        <fullName evidence="12">Long chain base biosynthesis protein 1</fullName>
    </alternativeName>
    <alternativeName>
        <fullName evidence="13">Serine-palmitoyl-CoA transferase 1</fullName>
    </alternativeName>
</protein>
<evidence type="ECO:0000313" key="21">
    <source>
        <dbReference type="EMBL" id="CAK8675692.1"/>
    </source>
</evidence>
<dbReference type="PANTHER" id="PTHR13693:SF2">
    <property type="entry name" value="SERINE PALMITOYLTRANSFERASE 1"/>
    <property type="match status" value="1"/>
</dbReference>
<accession>A0ABP0FBI3</accession>
<evidence type="ECO:0000256" key="3">
    <source>
        <dbReference type="ARBA" id="ARBA00004991"/>
    </source>
</evidence>
<dbReference type="InterPro" id="IPR004839">
    <property type="entry name" value="Aminotransferase_I/II_large"/>
</dbReference>
<comment type="catalytic activity">
    <reaction evidence="16">
        <text>L-serine + hexadecanoyl-CoA + H(+) = 3-oxosphinganine + CO2 + CoA</text>
        <dbReference type="Rhea" id="RHEA:14761"/>
        <dbReference type="ChEBI" id="CHEBI:15378"/>
        <dbReference type="ChEBI" id="CHEBI:16526"/>
        <dbReference type="ChEBI" id="CHEBI:33384"/>
        <dbReference type="ChEBI" id="CHEBI:57287"/>
        <dbReference type="ChEBI" id="CHEBI:57379"/>
        <dbReference type="ChEBI" id="CHEBI:58299"/>
        <dbReference type="EC" id="2.3.1.50"/>
    </reaction>
    <physiologicalReaction direction="left-to-right" evidence="16">
        <dbReference type="Rhea" id="RHEA:14762"/>
    </physiologicalReaction>
</comment>
<dbReference type="EMBL" id="CAWYQH010000024">
    <property type="protein sequence ID" value="CAK8675692.1"/>
    <property type="molecule type" value="Genomic_DNA"/>
</dbReference>
<dbReference type="InterPro" id="IPR015424">
    <property type="entry name" value="PyrdxlP-dep_Trfase"/>
</dbReference>
<dbReference type="PANTHER" id="PTHR13693">
    <property type="entry name" value="CLASS II AMINOTRANSFERASE/8-AMINO-7-OXONONANOATE SYNTHASE"/>
    <property type="match status" value="1"/>
</dbReference>
<feature type="domain" description="Aminotransferase class I/classII large" evidence="20">
    <location>
        <begin position="102"/>
        <end position="463"/>
    </location>
</feature>
<comment type="similarity">
    <text evidence="4">Belongs to the class-II pyridoxal-phosphate-dependent aminotransferase family.</text>
</comment>
<evidence type="ECO:0000256" key="18">
    <source>
        <dbReference type="ARBA" id="ARBA00048253"/>
    </source>
</evidence>
<comment type="function">
    <text evidence="14">Component of the serine palmitoyltransferase multisubunit enzyme (SPT) that catalyzes the initial and rate-limiting step in sphingolipid biosynthesis by condensing L-serine and activated acyl-CoA (most commonly palmitoyl-CoA) to form long-chain bases. The SPT complex is also composed of SPTLC2 or SPTLC3 and SPTSSA or SPTSSB. Within this complex, the heterodimer with SPTLC2 or SPTLC3 forms the catalytic core. The composition of the serine palmitoyltransferase (SPT) complex determines the substrate preference. The SPTLC1-SPTLC2-SPTSSA complex shows a strong preference for C16-CoA substrate, while the SPTLC1-SPTLC3-SPTSSA isozyme uses both C14-CoA and C16-CoA as substrates, with a slight preference for C14-CoA. The SPTLC1-SPTLC2-SPTSSB complex shows a strong preference for C18-CoA substrate, while the SPTLC1-SPTLC3-SPTSSB isozyme displays an ability to use a broader range of acyl-CoAs, without apparent preference. Required for adipocyte cell viability and metabolic homeostasis.</text>
</comment>
<keyword evidence="19" id="KW-0812">Transmembrane</keyword>
<comment type="catalytic activity">
    <reaction evidence="17">
        <text>dodecanoyl-CoA + L-serine + H(+) = 3-oxotetradecasphinganine + CO2 + CoA</text>
        <dbReference type="Rhea" id="RHEA:35679"/>
        <dbReference type="ChEBI" id="CHEBI:15378"/>
        <dbReference type="ChEBI" id="CHEBI:16526"/>
        <dbReference type="ChEBI" id="CHEBI:33384"/>
        <dbReference type="ChEBI" id="CHEBI:57287"/>
        <dbReference type="ChEBI" id="CHEBI:57375"/>
        <dbReference type="ChEBI" id="CHEBI:71008"/>
    </reaction>
    <physiologicalReaction direction="left-to-right" evidence="17">
        <dbReference type="Rhea" id="RHEA:35680"/>
    </physiologicalReaction>
</comment>
<dbReference type="Gene3D" id="3.40.640.10">
    <property type="entry name" value="Type I PLP-dependent aspartate aminotransferase-like (Major domain)"/>
    <property type="match status" value="1"/>
</dbReference>
<proteinExistence type="inferred from homology"/>
<keyword evidence="19" id="KW-0472">Membrane</keyword>